<comment type="caution">
    <text evidence="9">The sequence shown here is derived from an EMBL/GenBank/DDBJ whole genome shotgun (WGS) entry which is preliminary data.</text>
</comment>
<dbReference type="PANTHER" id="PTHR33406:SF6">
    <property type="entry name" value="MEMBRANE PROTEIN YDGH-RELATED"/>
    <property type="match status" value="1"/>
</dbReference>
<feature type="transmembrane region" description="Helical" evidence="7">
    <location>
        <begin position="874"/>
        <end position="893"/>
    </location>
</feature>
<feature type="transmembrane region" description="Helical" evidence="7">
    <location>
        <begin position="286"/>
        <end position="308"/>
    </location>
</feature>
<dbReference type="RefSeq" id="WP_114381648.1">
    <property type="nucleotide sequence ID" value="NZ_QPJD01000011.1"/>
</dbReference>
<dbReference type="AlphaFoldDB" id="A0A368VT52"/>
<dbReference type="InterPro" id="IPR050545">
    <property type="entry name" value="Mycobact_MmpL"/>
</dbReference>
<dbReference type="InterPro" id="IPR023908">
    <property type="entry name" value="xxxLxxG_rpt"/>
</dbReference>
<evidence type="ECO:0000256" key="5">
    <source>
        <dbReference type="ARBA" id="ARBA00022989"/>
    </source>
</evidence>
<feature type="transmembrane region" description="Helical" evidence="7">
    <location>
        <begin position="900"/>
        <end position="926"/>
    </location>
</feature>
<evidence type="ECO:0000256" key="2">
    <source>
        <dbReference type="ARBA" id="ARBA00010157"/>
    </source>
</evidence>
<dbReference type="Pfam" id="PF03176">
    <property type="entry name" value="MMPL"/>
    <property type="match status" value="2"/>
</dbReference>
<accession>A0A368VT52</accession>
<dbReference type="SUPFAM" id="SSF58104">
    <property type="entry name" value="Methyl-accepting chemotaxis protein (MCP) signaling domain"/>
    <property type="match status" value="1"/>
</dbReference>
<dbReference type="InterPro" id="IPR004869">
    <property type="entry name" value="MMPL_dom"/>
</dbReference>
<dbReference type="GO" id="GO:0005886">
    <property type="term" value="C:plasma membrane"/>
    <property type="evidence" value="ECO:0007669"/>
    <property type="project" value="UniProtKB-SubCell"/>
</dbReference>
<organism evidence="9 10">
    <name type="scientific">Paenibacillus prosopidis</name>
    <dbReference type="NCBI Taxonomy" id="630520"/>
    <lineage>
        <taxon>Bacteria</taxon>
        <taxon>Bacillati</taxon>
        <taxon>Bacillota</taxon>
        <taxon>Bacilli</taxon>
        <taxon>Bacillales</taxon>
        <taxon>Paenibacillaceae</taxon>
        <taxon>Paenibacillus</taxon>
    </lineage>
</organism>
<feature type="domain" description="Membrane transport protein MMPL" evidence="8">
    <location>
        <begin position="65"/>
        <end position="368"/>
    </location>
</feature>
<feature type="transmembrane region" description="Helical" evidence="7">
    <location>
        <begin position="206"/>
        <end position="227"/>
    </location>
</feature>
<evidence type="ECO:0000313" key="9">
    <source>
        <dbReference type="EMBL" id="RCW44946.1"/>
    </source>
</evidence>
<evidence type="ECO:0000256" key="3">
    <source>
        <dbReference type="ARBA" id="ARBA00022475"/>
    </source>
</evidence>
<dbReference type="Gene3D" id="1.20.1640.10">
    <property type="entry name" value="Multidrug efflux transporter AcrB transmembrane domain"/>
    <property type="match status" value="2"/>
</dbReference>
<keyword evidence="4 7" id="KW-0812">Transmembrane</keyword>
<comment type="similarity">
    <text evidence="2">Belongs to the resistance-nodulation-cell division (RND) (TC 2.A.6) family. MmpL subfamily.</text>
</comment>
<keyword evidence="10" id="KW-1185">Reference proteome</keyword>
<keyword evidence="3" id="KW-1003">Cell membrane</keyword>
<proteinExistence type="inferred from homology"/>
<feature type="transmembrane region" description="Helical" evidence="7">
    <location>
        <begin position="183"/>
        <end position="199"/>
    </location>
</feature>
<evidence type="ECO:0000256" key="1">
    <source>
        <dbReference type="ARBA" id="ARBA00004651"/>
    </source>
</evidence>
<dbReference type="SUPFAM" id="SSF82866">
    <property type="entry name" value="Multidrug efflux transporter AcrB transmembrane domain"/>
    <property type="match status" value="2"/>
</dbReference>
<feature type="domain" description="Membrane transport protein MMPL" evidence="8">
    <location>
        <begin position="716"/>
        <end position="1044"/>
    </location>
</feature>
<dbReference type="Proteomes" id="UP000252415">
    <property type="component" value="Unassembled WGS sequence"/>
</dbReference>
<evidence type="ECO:0000313" key="10">
    <source>
        <dbReference type="Proteomes" id="UP000252415"/>
    </source>
</evidence>
<feature type="transmembrane region" description="Helical" evidence="7">
    <location>
        <begin position="932"/>
        <end position="954"/>
    </location>
</feature>
<evidence type="ECO:0000259" key="8">
    <source>
        <dbReference type="Pfam" id="PF03176"/>
    </source>
</evidence>
<feature type="transmembrane region" description="Helical" evidence="7">
    <location>
        <begin position="975"/>
        <end position="995"/>
    </location>
</feature>
<protein>
    <submittedName>
        <fullName evidence="9">RND superfamily putative drug exporter</fullName>
    </submittedName>
</protein>
<feature type="transmembrane region" description="Helical" evidence="7">
    <location>
        <begin position="239"/>
        <end position="258"/>
    </location>
</feature>
<name>A0A368VT52_9BACL</name>
<feature type="transmembrane region" description="Helical" evidence="7">
    <location>
        <begin position="314"/>
        <end position="341"/>
    </location>
</feature>
<feature type="transmembrane region" description="Helical" evidence="7">
    <location>
        <begin position="368"/>
        <end position="385"/>
    </location>
</feature>
<evidence type="ECO:0000256" key="6">
    <source>
        <dbReference type="ARBA" id="ARBA00023136"/>
    </source>
</evidence>
<evidence type="ECO:0000256" key="4">
    <source>
        <dbReference type="ARBA" id="ARBA00022692"/>
    </source>
</evidence>
<dbReference type="OrthoDB" id="9782006at2"/>
<gene>
    <name evidence="9" type="ORF">DFP97_111173</name>
</gene>
<comment type="subcellular location">
    <subcellularLocation>
        <location evidence="1">Cell membrane</location>
        <topology evidence="1">Multi-pass membrane protein</topology>
    </subcellularLocation>
</comment>
<sequence>MRTVLKFRWLVLALWLAAAAGLMITAPGMEELVRTKGQINVPDGYSSTIASDLQKAIGGEDGAGAGSGMATVLVFHKEGGLSDADLADVKSGIDKLKREGEAIGIVSVTSHFDTKELEEQMVSEDGSTVLTLVNVEAGDRELSELRDGLYDAISDVKVDHYYTGNWLISEDVVQSSQEGLKKTEFITLGFILIILFAVFRSAVAPLVPLVAVGFTYLVSQSIIAYLVDYFDFPLSNFTQIFLVAVLFGIGTDYCILLISRFKEELAHRGDKTEAIIHTYRTAGKTVLFSGLAVLVGFASIGFSTFMLYRSAVAVAVGVVVLLIALFTIVPFFMAVLGKALFWPSRGSLEHKPSRLWGTVGKFSLKRPLWALVILAVIIVPFLTAYKGSISFNSLDEIGDKYESVKAFNIISDSFGPGDSLPTTVIIKADQPMDTPEGLAALEQVSRELAKTEGVKVVRSATRPTGDVIEQFLVSDQVVTLEDGLGKSGEGLGKIGDGLSEASSALSANAPKLNEAVDGAGQLVDGTNELKEGIVQLGNGLKRIEQGLLDGSAGSEELSEGLKQAHASAEQLAAASRELLGSYEQLGGGLGQLTGAYRAVASEQAKLAEGLSGVEQSLSGLQDSYPELENDDAFQQALSTLGQLQQGAAGISGQLSQMNEQLAGISAGMTQANEGFAQASGGQSALAAGLSKLAAGIVELQSGIAQAAAGQGQIVSKLPSVSQGFNELSSGQKELQAGFAALNDQLGELTSGLDQSVDGLSQVTDGLASAGGYLNGLAESPDKQMTGWYIPEEAIADEEFQSALNVYMSEDRQTAKFDVVFSGNPYSQETMAQIDGLEAAAKRAVQGTDYSGAQVAIGGVTSMNNDLSNISDADYSRTVILMLIGISIILIILFRSIVMPLYLIASLLVTFYSSLAIAEVIFVRLLGQSGISWAVPFFGFVMLVALGIDYSIFLMDRFKEYRHMPPQEAILEAMKNMGTVIMSAAVILGGTFAAMLPSGVMSLLQIATIVLCGLFMYALLMLPLFVPVMVRMFGPANWWPFMGRKQDAGSEGFSLERAHGTQGHQVSHDTTI</sequence>
<dbReference type="EMBL" id="QPJD01000011">
    <property type="protein sequence ID" value="RCW44946.1"/>
    <property type="molecule type" value="Genomic_DNA"/>
</dbReference>
<keyword evidence="5 7" id="KW-1133">Transmembrane helix</keyword>
<dbReference type="Gene3D" id="1.10.287.950">
    <property type="entry name" value="Methyl-accepting chemotaxis protein"/>
    <property type="match status" value="1"/>
</dbReference>
<dbReference type="NCBIfam" id="TIGR03057">
    <property type="entry name" value="xxxLxxG_by_4"/>
    <property type="match status" value="1"/>
</dbReference>
<dbReference type="PANTHER" id="PTHR33406">
    <property type="entry name" value="MEMBRANE PROTEIN MJ1562-RELATED"/>
    <property type="match status" value="1"/>
</dbReference>
<keyword evidence="6 7" id="KW-0472">Membrane</keyword>
<reference evidence="9 10" key="1">
    <citation type="submission" date="2018-07" db="EMBL/GenBank/DDBJ databases">
        <title>Genomic Encyclopedia of Type Strains, Phase III (KMG-III): the genomes of soil and plant-associated and newly described type strains.</title>
        <authorList>
            <person name="Whitman W."/>
        </authorList>
    </citation>
    <scope>NUCLEOTIDE SEQUENCE [LARGE SCALE GENOMIC DNA]</scope>
    <source>
        <strain evidence="9 10">CECT 7506</strain>
    </source>
</reference>
<evidence type="ECO:0000256" key="7">
    <source>
        <dbReference type="SAM" id="Phobius"/>
    </source>
</evidence>
<feature type="transmembrane region" description="Helical" evidence="7">
    <location>
        <begin position="1001"/>
        <end position="1025"/>
    </location>
</feature>